<feature type="region of interest" description="Disordered" evidence="1">
    <location>
        <begin position="131"/>
        <end position="163"/>
    </location>
</feature>
<dbReference type="PANTHER" id="PTHR31923">
    <property type="entry name" value="BSD DOMAIN-CONTAINING PROTEIN"/>
    <property type="match status" value="1"/>
</dbReference>
<dbReference type="AlphaFoldDB" id="A0AAW1JM65"/>
<evidence type="ECO:0008006" key="4">
    <source>
        <dbReference type="Google" id="ProtNLM"/>
    </source>
</evidence>
<reference evidence="2" key="1">
    <citation type="submission" date="2024-03" db="EMBL/GenBank/DDBJ databases">
        <title>WGS assembly of Saponaria officinalis var. Norfolk2.</title>
        <authorList>
            <person name="Jenkins J."/>
            <person name="Shu S."/>
            <person name="Grimwood J."/>
            <person name="Barry K."/>
            <person name="Goodstein D."/>
            <person name="Schmutz J."/>
            <person name="Leebens-Mack J."/>
            <person name="Osbourn A."/>
        </authorList>
    </citation>
    <scope>NUCLEOTIDE SEQUENCE [LARGE SCALE GENOMIC DNA]</scope>
    <source>
        <strain evidence="2">JIC</strain>
    </source>
</reference>
<evidence type="ECO:0000256" key="1">
    <source>
        <dbReference type="SAM" id="MobiDB-lite"/>
    </source>
</evidence>
<feature type="compositionally biased region" description="Acidic residues" evidence="1">
    <location>
        <begin position="132"/>
        <end position="141"/>
    </location>
</feature>
<dbReference type="PANTHER" id="PTHR31923:SF9">
    <property type="entry name" value="BSD DOMAIN-CONTAINING PROTEIN"/>
    <property type="match status" value="1"/>
</dbReference>
<feature type="compositionally biased region" description="Acidic residues" evidence="1">
    <location>
        <begin position="440"/>
        <end position="456"/>
    </location>
</feature>
<organism evidence="2 3">
    <name type="scientific">Saponaria officinalis</name>
    <name type="common">Common soapwort</name>
    <name type="synonym">Lychnis saponaria</name>
    <dbReference type="NCBI Taxonomy" id="3572"/>
    <lineage>
        <taxon>Eukaryota</taxon>
        <taxon>Viridiplantae</taxon>
        <taxon>Streptophyta</taxon>
        <taxon>Embryophyta</taxon>
        <taxon>Tracheophyta</taxon>
        <taxon>Spermatophyta</taxon>
        <taxon>Magnoliopsida</taxon>
        <taxon>eudicotyledons</taxon>
        <taxon>Gunneridae</taxon>
        <taxon>Pentapetalae</taxon>
        <taxon>Caryophyllales</taxon>
        <taxon>Caryophyllaceae</taxon>
        <taxon>Caryophylleae</taxon>
        <taxon>Saponaria</taxon>
    </lineage>
</organism>
<gene>
    <name evidence="2" type="ORF">RND81_07G111500</name>
</gene>
<comment type="caution">
    <text evidence="2">The sequence shown here is derived from an EMBL/GenBank/DDBJ whole genome shotgun (WGS) entry which is preliminary data.</text>
</comment>
<dbReference type="Proteomes" id="UP001443914">
    <property type="component" value="Unassembled WGS sequence"/>
</dbReference>
<feature type="compositionally biased region" description="Basic and acidic residues" evidence="1">
    <location>
        <begin position="422"/>
        <end position="439"/>
    </location>
</feature>
<name>A0AAW1JM65_SAPOF</name>
<feature type="compositionally biased region" description="Acidic residues" evidence="1">
    <location>
        <begin position="148"/>
        <end position="163"/>
    </location>
</feature>
<sequence>MSWLSIPLPNPFKSLHFSDDDHDDDDQQHQVEELNRNAPQQSENDAVSLGGGVKEDLSAIGDSISRRFRGVAAFLAPPSTAESSSSAVDGIRSDLAEIGGTFKNTLSLFSNPNKAVSEISKFASDFLQLNEENSENVDDGDDYVKNDDDNDDYDDDEEDEEEYGAGVTDEVIEFARQISDRPELWIDFPLPLDHHVFDMSDVQSEHASIVEQLVPSFADLKNKISSDKSEQQFWMIYFILLLPRLNDDDLELLSTPQIVDARETLLMMLRMKKDEENNSENSHPYNSSTLDNKVDAEAKNISSVRDATTIENPISLSKDSNESDTVDKKLAGIEDASTATSTQYDPADGKAGDPKSREVPSSEVPKAHENPKSFQTEDDVSFSDLEEDDDHDLRNRETSSGSYQIKRNSSTEGSTDWVRLNEGTRESHVRGQSSSRERDSEGEESTDWLTVDDFDP</sequence>
<feature type="region of interest" description="Disordered" evidence="1">
    <location>
        <begin position="333"/>
        <end position="456"/>
    </location>
</feature>
<feature type="compositionally biased region" description="Basic and acidic residues" evidence="1">
    <location>
        <begin position="347"/>
        <end position="371"/>
    </location>
</feature>
<accession>A0AAW1JM65</accession>
<dbReference type="SUPFAM" id="SSF140383">
    <property type="entry name" value="BSD domain-like"/>
    <property type="match status" value="1"/>
</dbReference>
<feature type="compositionally biased region" description="Acidic residues" evidence="1">
    <location>
        <begin position="376"/>
        <end position="390"/>
    </location>
</feature>
<dbReference type="InterPro" id="IPR035925">
    <property type="entry name" value="BSD_dom_sf"/>
</dbReference>
<feature type="region of interest" description="Disordered" evidence="1">
    <location>
        <begin position="1"/>
        <end position="49"/>
    </location>
</feature>
<feature type="compositionally biased region" description="Polar residues" evidence="1">
    <location>
        <begin position="398"/>
        <end position="414"/>
    </location>
</feature>
<evidence type="ECO:0000313" key="2">
    <source>
        <dbReference type="EMBL" id="KAK9706217.1"/>
    </source>
</evidence>
<proteinExistence type="predicted"/>
<protein>
    <recommendedName>
        <fullName evidence="4">BSD domain-containing protein</fullName>
    </recommendedName>
</protein>
<dbReference type="EMBL" id="JBDFQZ010000007">
    <property type="protein sequence ID" value="KAK9706217.1"/>
    <property type="molecule type" value="Genomic_DNA"/>
</dbReference>
<keyword evidence="3" id="KW-1185">Reference proteome</keyword>
<evidence type="ECO:0000313" key="3">
    <source>
        <dbReference type="Proteomes" id="UP001443914"/>
    </source>
</evidence>